<dbReference type="CDD" id="cd00761">
    <property type="entry name" value="Glyco_tranf_GTA_type"/>
    <property type="match status" value="1"/>
</dbReference>
<keyword evidence="1" id="KW-0808">Transferase</keyword>
<dbReference type="AlphaFoldDB" id="A0A173WZD9"/>
<dbReference type="RefSeq" id="WP_022389364.1">
    <property type="nucleotide sequence ID" value="NZ_CYZD01000001.1"/>
</dbReference>
<proteinExistence type="predicted"/>
<evidence type="ECO:0000313" key="1">
    <source>
        <dbReference type="EMBL" id="CUN44440.1"/>
    </source>
</evidence>
<dbReference type="SUPFAM" id="SSF53448">
    <property type="entry name" value="Nucleotide-diphospho-sugar transferases"/>
    <property type="match status" value="1"/>
</dbReference>
<dbReference type="Proteomes" id="UP000095409">
    <property type="component" value="Unassembled WGS sequence"/>
</dbReference>
<dbReference type="InterPro" id="IPR029044">
    <property type="entry name" value="Nucleotide-diphossugar_trans"/>
</dbReference>
<dbReference type="GO" id="GO:0016740">
    <property type="term" value="F:transferase activity"/>
    <property type="evidence" value="ECO:0007669"/>
    <property type="project" value="UniProtKB-KW"/>
</dbReference>
<reference evidence="1 2" key="1">
    <citation type="submission" date="2015-09" db="EMBL/GenBank/DDBJ databases">
        <authorList>
            <consortium name="Pathogen Informatics"/>
        </authorList>
    </citation>
    <scope>NUCLEOTIDE SEQUENCE [LARGE SCALE GENOMIC DNA]</scope>
    <source>
        <strain evidence="1 2">2789STDY5608837</strain>
    </source>
</reference>
<gene>
    <name evidence="1" type="ORF">ERS852394_00248</name>
</gene>
<sequence>MKKITVIISAGDTDKYMEETLDSLSAQSIVNDIEIIDQTKPGQITRGDEVLNKAEGKYLYFMNSGDLLTSFALEELWNICETKHLDILLFSGAVFYENTKLAKRYKNLSDEFYRCGSYAQVITGKEMRNQLKKNKDILPPVSMQILKKDLLIGEKTDFHNRIDTDRCFVKRILLKAERVFCVNDIYLYKRITEPSGVGKMLQVLTTPGYLVKKIFRYMRKNGIKCTGIAIIRKLRAR</sequence>
<evidence type="ECO:0000313" key="2">
    <source>
        <dbReference type="Proteomes" id="UP000095409"/>
    </source>
</evidence>
<dbReference type="Gene3D" id="3.90.550.10">
    <property type="entry name" value="Spore Coat Polysaccharide Biosynthesis Protein SpsA, Chain A"/>
    <property type="match status" value="1"/>
</dbReference>
<name>A0A173WZD9_9FIRM</name>
<dbReference type="EMBL" id="CYZD01000001">
    <property type="protein sequence ID" value="CUN44440.1"/>
    <property type="molecule type" value="Genomic_DNA"/>
</dbReference>
<organism evidence="1 2">
    <name type="scientific">Blautia obeum</name>
    <dbReference type="NCBI Taxonomy" id="40520"/>
    <lineage>
        <taxon>Bacteria</taxon>
        <taxon>Bacillati</taxon>
        <taxon>Bacillota</taxon>
        <taxon>Clostridia</taxon>
        <taxon>Lachnospirales</taxon>
        <taxon>Lachnospiraceae</taxon>
        <taxon>Blautia</taxon>
    </lineage>
</organism>
<protein>
    <submittedName>
        <fullName evidence="1">Putative glycosyl transferase</fullName>
    </submittedName>
</protein>
<dbReference type="GeneID" id="79804478"/>
<accession>A0A173WZD9</accession>